<dbReference type="GO" id="GO:0022857">
    <property type="term" value="F:transmembrane transporter activity"/>
    <property type="evidence" value="ECO:0007669"/>
    <property type="project" value="InterPro"/>
</dbReference>
<feature type="transmembrane region" description="Helical" evidence="8">
    <location>
        <begin position="161"/>
        <end position="182"/>
    </location>
</feature>
<feature type="transmembrane region" description="Helical" evidence="8">
    <location>
        <begin position="134"/>
        <end position="155"/>
    </location>
</feature>
<dbReference type="Gene3D" id="1.10.3470.10">
    <property type="entry name" value="ABC transporter involved in vitamin B12 uptake, BtuC"/>
    <property type="match status" value="1"/>
</dbReference>
<evidence type="ECO:0000256" key="8">
    <source>
        <dbReference type="SAM" id="Phobius"/>
    </source>
</evidence>
<comment type="similarity">
    <text evidence="2">Belongs to the binding-protein-dependent transport system permease family. FecCD subfamily.</text>
</comment>
<dbReference type="GO" id="GO:0005886">
    <property type="term" value="C:plasma membrane"/>
    <property type="evidence" value="ECO:0007669"/>
    <property type="project" value="UniProtKB-SubCell"/>
</dbReference>
<evidence type="ECO:0000256" key="5">
    <source>
        <dbReference type="ARBA" id="ARBA00022692"/>
    </source>
</evidence>
<comment type="subcellular location">
    <subcellularLocation>
        <location evidence="1">Cell membrane</location>
        <topology evidence="1">Multi-pass membrane protein</topology>
    </subcellularLocation>
</comment>
<feature type="transmembrane region" description="Helical" evidence="8">
    <location>
        <begin position="108"/>
        <end position="127"/>
    </location>
</feature>
<evidence type="ECO:0000256" key="6">
    <source>
        <dbReference type="ARBA" id="ARBA00022989"/>
    </source>
</evidence>
<dbReference type="RefSeq" id="WP_070658799.1">
    <property type="nucleotide sequence ID" value="NZ_MSKM01000030.1"/>
</dbReference>
<keyword evidence="3" id="KW-0813">Transport</keyword>
<dbReference type="FunFam" id="1.10.3470.10:FF:000001">
    <property type="entry name" value="Vitamin B12 ABC transporter permease BtuC"/>
    <property type="match status" value="1"/>
</dbReference>
<evidence type="ECO:0000313" key="10">
    <source>
        <dbReference type="Proteomes" id="UP000185772"/>
    </source>
</evidence>
<evidence type="ECO:0000256" key="2">
    <source>
        <dbReference type="ARBA" id="ARBA00007935"/>
    </source>
</evidence>
<accession>A0A1Q8VWE9</accession>
<name>A0A1Q8VWE9_9ACTO</name>
<dbReference type="Proteomes" id="UP000185772">
    <property type="component" value="Unassembled WGS sequence"/>
</dbReference>
<evidence type="ECO:0000256" key="4">
    <source>
        <dbReference type="ARBA" id="ARBA00022475"/>
    </source>
</evidence>
<evidence type="ECO:0000256" key="3">
    <source>
        <dbReference type="ARBA" id="ARBA00022448"/>
    </source>
</evidence>
<gene>
    <name evidence="9" type="ORF">BKH27_09165</name>
</gene>
<reference evidence="9 10" key="1">
    <citation type="submission" date="2016-12" db="EMBL/GenBank/DDBJ databases">
        <title>Genomic comparison of strains in the 'Actinomyces naeslundii' group.</title>
        <authorList>
            <person name="Mughal S.R."/>
            <person name="Do T."/>
            <person name="Gilbert S.C."/>
            <person name="Witherden E.A."/>
            <person name="Didelot X."/>
            <person name="Beighton D."/>
        </authorList>
    </citation>
    <scope>NUCLEOTIDE SEQUENCE [LARGE SCALE GENOMIC DNA]</scope>
    <source>
        <strain evidence="9 10">MMRCO6-1</strain>
    </source>
</reference>
<evidence type="ECO:0000313" key="9">
    <source>
        <dbReference type="EMBL" id="OLO52565.1"/>
    </source>
</evidence>
<dbReference type="GO" id="GO:0033214">
    <property type="term" value="P:siderophore-iron import into cell"/>
    <property type="evidence" value="ECO:0007669"/>
    <property type="project" value="TreeGrafter"/>
</dbReference>
<feature type="transmembrane region" description="Helical" evidence="8">
    <location>
        <begin position="78"/>
        <end position="96"/>
    </location>
</feature>
<dbReference type="InterPro" id="IPR000522">
    <property type="entry name" value="ABC_transptr_permease_BtuC"/>
</dbReference>
<dbReference type="PANTHER" id="PTHR30472:SF70">
    <property type="entry name" value="MOLYBDATE IMPORT SYSTEM PERMEASE PROTEIN MOLB"/>
    <property type="match status" value="1"/>
</dbReference>
<comment type="caution">
    <text evidence="9">The sequence shown here is derived from an EMBL/GenBank/DDBJ whole genome shotgun (WGS) entry which is preliminary data.</text>
</comment>
<feature type="transmembrane region" description="Helical" evidence="8">
    <location>
        <begin position="293"/>
        <end position="311"/>
    </location>
</feature>
<dbReference type="EMBL" id="MSKM01000030">
    <property type="protein sequence ID" value="OLO52565.1"/>
    <property type="molecule type" value="Genomic_DNA"/>
</dbReference>
<evidence type="ECO:0000256" key="1">
    <source>
        <dbReference type="ARBA" id="ARBA00004651"/>
    </source>
</evidence>
<dbReference type="SUPFAM" id="SSF81345">
    <property type="entry name" value="ABC transporter involved in vitamin B12 uptake, BtuC"/>
    <property type="match status" value="1"/>
</dbReference>
<protein>
    <submittedName>
        <fullName evidence="9">Fe3+-siderophore ABC transporter permease</fullName>
    </submittedName>
</protein>
<keyword evidence="4" id="KW-1003">Cell membrane</keyword>
<dbReference type="Pfam" id="PF01032">
    <property type="entry name" value="FecCD"/>
    <property type="match status" value="1"/>
</dbReference>
<feature type="transmembrane region" description="Helical" evidence="8">
    <location>
        <begin position="211"/>
        <end position="230"/>
    </location>
</feature>
<keyword evidence="5 8" id="KW-0812">Transmembrane</keyword>
<dbReference type="CDD" id="cd06550">
    <property type="entry name" value="TM_ABC_iron-siderophores_like"/>
    <property type="match status" value="1"/>
</dbReference>
<evidence type="ECO:0000256" key="7">
    <source>
        <dbReference type="ARBA" id="ARBA00023136"/>
    </source>
</evidence>
<sequence>MPVRSAPPTASGHLLKHLTLIVVALALLIVVAVGAMAVGRAMLSPGTVIDALWQLVTGDGDTPLVARNIVLNVRLPRVVAAAMIGGALAISGTAYQGLFRNPMVSPDILGASTGASFGAALALLLSLGNMPVRASAFAGGLAAVFITYAAARYIGRGSSQVLLLVLCGMIVSALFQAFVSAIKYTADPDSKLPEITYWLMGSIAKVTWSDLRLFAIPFVLGVVPLLTLRWRFNILAFGDEEAESLGVNAAALRLVSIVCATLLTASCVAISGVIGWVGLIMPHVVRFIAGPDNQIVVPLSVILGGAFLIAVDTACRSLMPPEIPLGILTSIIGAPLFFLILLRTQQGDRQ</sequence>
<proteinExistence type="inferred from homology"/>
<feature type="transmembrane region" description="Helical" evidence="8">
    <location>
        <begin position="323"/>
        <end position="342"/>
    </location>
</feature>
<dbReference type="PANTHER" id="PTHR30472">
    <property type="entry name" value="FERRIC ENTEROBACTIN TRANSPORT SYSTEM PERMEASE PROTEIN"/>
    <property type="match status" value="1"/>
</dbReference>
<feature type="transmembrane region" description="Helical" evidence="8">
    <location>
        <begin position="250"/>
        <end position="281"/>
    </location>
</feature>
<organism evidence="9 10">
    <name type="scientific">Actinomyces oris</name>
    <dbReference type="NCBI Taxonomy" id="544580"/>
    <lineage>
        <taxon>Bacteria</taxon>
        <taxon>Bacillati</taxon>
        <taxon>Actinomycetota</taxon>
        <taxon>Actinomycetes</taxon>
        <taxon>Actinomycetales</taxon>
        <taxon>Actinomycetaceae</taxon>
        <taxon>Actinomyces</taxon>
    </lineage>
</organism>
<dbReference type="InterPro" id="IPR037294">
    <property type="entry name" value="ABC_BtuC-like"/>
</dbReference>
<dbReference type="AlphaFoldDB" id="A0A1Q8VWE9"/>
<keyword evidence="7 8" id="KW-0472">Membrane</keyword>
<keyword evidence="6 8" id="KW-1133">Transmembrane helix</keyword>
<feature type="transmembrane region" description="Helical" evidence="8">
    <location>
        <begin position="20"/>
        <end position="39"/>
    </location>
</feature>